<accession>A0A1R2D090</accession>
<protein>
    <submittedName>
        <fullName evidence="1">Uncharacterized protein</fullName>
    </submittedName>
</protein>
<dbReference type="AlphaFoldDB" id="A0A1R2D090"/>
<proteinExistence type="predicted"/>
<reference evidence="1 2" key="1">
    <citation type="submission" date="2016-11" db="EMBL/GenBank/DDBJ databases">
        <title>The macronuclear genome of Stentor coeruleus: a giant cell with tiny introns.</title>
        <authorList>
            <person name="Slabodnick M."/>
            <person name="Ruby J.G."/>
            <person name="Reiff S.B."/>
            <person name="Swart E.C."/>
            <person name="Gosai S."/>
            <person name="Prabakaran S."/>
            <person name="Witkowska E."/>
            <person name="Larue G.E."/>
            <person name="Fisher S."/>
            <person name="Freeman R.M."/>
            <person name="Gunawardena J."/>
            <person name="Chu W."/>
            <person name="Stover N.A."/>
            <person name="Gregory B.D."/>
            <person name="Nowacki M."/>
            <person name="Derisi J."/>
            <person name="Roy S.W."/>
            <person name="Marshall W.F."/>
            <person name="Sood P."/>
        </authorList>
    </citation>
    <scope>NUCLEOTIDE SEQUENCE [LARGE SCALE GENOMIC DNA]</scope>
    <source>
        <strain evidence="1">WM001</strain>
    </source>
</reference>
<keyword evidence="2" id="KW-1185">Reference proteome</keyword>
<dbReference type="EMBL" id="MPUH01000023">
    <property type="protein sequence ID" value="OMJ94662.1"/>
    <property type="molecule type" value="Genomic_DNA"/>
</dbReference>
<dbReference type="Proteomes" id="UP000187209">
    <property type="component" value="Unassembled WGS sequence"/>
</dbReference>
<evidence type="ECO:0000313" key="1">
    <source>
        <dbReference type="EMBL" id="OMJ94662.1"/>
    </source>
</evidence>
<sequence>MDYYSDTIRQNTGYQLSEFPDSIAQGELISTEVFKELELSYFKGYQDNEFKYIIRKFVGSPIIVNEFITEEVEWINLECISYSQVLYCFIIKEFKTKIEYTLITRRYKNTFKDIANCQDENLKIEVLLKLAQKLLEMQQKEIYNVCLNQDFIYFTEEREILIGDHFWTKRYVKKKKIIDVIQLAKDEFLAPELRILKNFESKQTLINIISLLSASSFSFGLLSLSLFEISVNLNLQDRMVWVERIFDPSFKVKNKTRIAFSLNIDEKIMSKQLKDVLSSCLKTVSSKRSCYKNITRKLYTPWNQIKNKQEMIKPDLLINTEVANAEKIAVQEFIQCCDYFLDTIYMIHSKIFSFNNRIRKIFGNEPPSNIIRRPLDLEEEEQKEILYQARCREYNKVKNEIADIIKKYTLSRLHDMQEIFLKGNNLFYASRCDSEDIKYEEGLVSFFYIFHKDMSSNYGCAEGIIDAIIENNSSPPHYDEIIENFLKEENKLKKDTFLFGLISLAYQSDWFFFFPSDNSNPLNCKDVEFLRENNMLIEKIKKFLTKKPVLKILAKYLENTSKLKSPEIATNDNLEEENYEVNNLEEEKYLNEKIDLIEFTNIITNAINQVYVLQMPPSLYGLATYNQKIYVKPFCKLLKPNKLDSQAAMLLTIFHELVHYIRRINCRTYAESWAIYTPKSENAQRININFMSECENMLNKSEEEVDAELQLLGKRMKNINESAGMFLFNGDINDLESFRTQLFKENKKVGESQTSMAKISLNTTSFFGLKCGVSHR</sequence>
<name>A0A1R2D090_9CILI</name>
<gene>
    <name evidence="1" type="ORF">SteCoe_2160</name>
</gene>
<evidence type="ECO:0000313" key="2">
    <source>
        <dbReference type="Proteomes" id="UP000187209"/>
    </source>
</evidence>
<organism evidence="1 2">
    <name type="scientific">Stentor coeruleus</name>
    <dbReference type="NCBI Taxonomy" id="5963"/>
    <lineage>
        <taxon>Eukaryota</taxon>
        <taxon>Sar</taxon>
        <taxon>Alveolata</taxon>
        <taxon>Ciliophora</taxon>
        <taxon>Postciliodesmatophora</taxon>
        <taxon>Heterotrichea</taxon>
        <taxon>Heterotrichida</taxon>
        <taxon>Stentoridae</taxon>
        <taxon>Stentor</taxon>
    </lineage>
</organism>
<comment type="caution">
    <text evidence="1">The sequence shown here is derived from an EMBL/GenBank/DDBJ whole genome shotgun (WGS) entry which is preliminary data.</text>
</comment>